<dbReference type="SUPFAM" id="SSF53850">
    <property type="entry name" value="Periplasmic binding protein-like II"/>
    <property type="match status" value="1"/>
</dbReference>
<keyword evidence="3" id="KW-1185">Reference proteome</keyword>
<protein>
    <submittedName>
        <fullName evidence="2">Uncharacterized protein</fullName>
    </submittedName>
</protein>
<name>A0A920CKB5_9BACL</name>
<evidence type="ECO:0000256" key="1">
    <source>
        <dbReference type="SAM" id="MobiDB-lite"/>
    </source>
</evidence>
<evidence type="ECO:0000313" key="3">
    <source>
        <dbReference type="Proteomes" id="UP000678895"/>
    </source>
</evidence>
<comment type="caution">
    <text evidence="2">The sequence shown here is derived from an EMBL/GenBank/DDBJ whole genome shotgun (WGS) entry which is preliminary data.</text>
</comment>
<organism evidence="2 3">
    <name type="scientific">Paenibacillus apis</name>
    <dbReference type="NCBI Taxonomy" id="1792174"/>
    <lineage>
        <taxon>Bacteria</taxon>
        <taxon>Bacillati</taxon>
        <taxon>Bacillota</taxon>
        <taxon>Bacilli</taxon>
        <taxon>Bacillales</taxon>
        <taxon>Paenibacillaceae</taxon>
        <taxon>Paenibacillus</taxon>
    </lineage>
</organism>
<evidence type="ECO:0000313" key="2">
    <source>
        <dbReference type="EMBL" id="GIO40329.1"/>
    </source>
</evidence>
<dbReference type="EMBL" id="BORS01000001">
    <property type="protein sequence ID" value="GIO40329.1"/>
    <property type="molecule type" value="Genomic_DNA"/>
</dbReference>
<dbReference type="AlphaFoldDB" id="A0A920CKB5"/>
<accession>A0A920CKB5</accession>
<proteinExistence type="predicted"/>
<sequence length="112" mass="13134">MPTWVKRGYFELFDDYISSEMKENFKNVLIEEKNMVGGKIYTLPNIGQFWRLIYNVDLFEKRGSTGRRRRLRKWSRTPRRLRLRARTAEPTALPATSRAPAALSGSPIRSSR</sequence>
<gene>
    <name evidence="2" type="ORF">J41TS4_00870</name>
</gene>
<dbReference type="Proteomes" id="UP000678895">
    <property type="component" value="Unassembled WGS sequence"/>
</dbReference>
<feature type="region of interest" description="Disordered" evidence="1">
    <location>
        <begin position="82"/>
        <end position="112"/>
    </location>
</feature>
<dbReference type="Gene3D" id="3.40.190.10">
    <property type="entry name" value="Periplasmic binding protein-like II"/>
    <property type="match status" value="1"/>
</dbReference>
<reference evidence="2" key="1">
    <citation type="submission" date="2021-03" db="EMBL/GenBank/DDBJ databases">
        <title>Antimicrobial resistance genes in bacteria isolated from Japanese honey, and their potential for conferring macrolide and lincosamide resistance in the American foulbrood pathogen Paenibacillus larvae.</title>
        <authorList>
            <person name="Okamoto M."/>
            <person name="Kumagai M."/>
            <person name="Kanamori H."/>
            <person name="Takamatsu D."/>
        </authorList>
    </citation>
    <scope>NUCLEOTIDE SEQUENCE</scope>
    <source>
        <strain evidence="2">J41TS4</strain>
    </source>
</reference>